<dbReference type="GO" id="GO:0042597">
    <property type="term" value="C:periplasmic space"/>
    <property type="evidence" value="ECO:0007669"/>
    <property type="project" value="UniProtKB-SubCell"/>
</dbReference>
<dbReference type="EMBL" id="FOSQ01000002">
    <property type="protein sequence ID" value="SFK40374.1"/>
    <property type="molecule type" value="Genomic_DNA"/>
</dbReference>
<dbReference type="PANTHER" id="PTHR30024:SF47">
    <property type="entry name" value="TAURINE-BINDING PERIPLASMIC PROTEIN"/>
    <property type="match status" value="1"/>
</dbReference>
<reference evidence="6 7" key="1">
    <citation type="submission" date="2016-10" db="EMBL/GenBank/DDBJ databases">
        <authorList>
            <person name="de Groot N.N."/>
        </authorList>
    </citation>
    <scope>NUCLEOTIDE SEQUENCE [LARGE SCALE GENOMIC DNA]</scope>
    <source>
        <strain evidence="6 7">DSM 19981</strain>
    </source>
</reference>
<dbReference type="Gene3D" id="3.40.190.10">
    <property type="entry name" value="Periplasmic binding protein-like II"/>
    <property type="match status" value="2"/>
</dbReference>
<evidence type="ECO:0000313" key="6">
    <source>
        <dbReference type="EMBL" id="SFK40374.1"/>
    </source>
</evidence>
<dbReference type="SUPFAM" id="SSF53850">
    <property type="entry name" value="Periplasmic binding protein-like II"/>
    <property type="match status" value="1"/>
</dbReference>
<gene>
    <name evidence="6" type="ORF">SAMN02745775_102286</name>
</gene>
<dbReference type="GO" id="GO:0042918">
    <property type="term" value="P:alkanesulfonate transmembrane transport"/>
    <property type="evidence" value="ECO:0007669"/>
    <property type="project" value="TreeGrafter"/>
</dbReference>
<organism evidence="6 7">
    <name type="scientific">Falsiroseomonas stagni DSM 19981</name>
    <dbReference type="NCBI Taxonomy" id="1123062"/>
    <lineage>
        <taxon>Bacteria</taxon>
        <taxon>Pseudomonadati</taxon>
        <taxon>Pseudomonadota</taxon>
        <taxon>Alphaproteobacteria</taxon>
        <taxon>Acetobacterales</taxon>
        <taxon>Roseomonadaceae</taxon>
        <taxon>Falsiroseomonas</taxon>
    </lineage>
</organism>
<evidence type="ECO:0000313" key="7">
    <source>
        <dbReference type="Proteomes" id="UP000199473"/>
    </source>
</evidence>
<keyword evidence="3 4" id="KW-0732">Signal</keyword>
<evidence type="ECO:0000256" key="1">
    <source>
        <dbReference type="ARBA" id="ARBA00004418"/>
    </source>
</evidence>
<dbReference type="Proteomes" id="UP000199473">
    <property type="component" value="Unassembled WGS sequence"/>
</dbReference>
<sequence>MAFTLRRRSALVLPLIAPTLARAQAPLRLSVFPSGSNWPIWVAQEKGFFDRHGVALAVTPTPSSAAQFTALMSGQVDIASTAIDNVIAYVEGQGEAPGAAANPPDIIAVAGINNGFLRLVTAPEVRSFADLRGKELSVDALTTGFAFVLRRLLERGGLAEAEARLVRVGGTTQRMEALFAGRQAGTLLTVPLDAVAARRGFNMLADPSDMLGAYQGLTFALRRDRAAADRPRLVAFLRAYLDALEWLYAPTNRAEAVAIMGRNLAEVTPDLAEASYDSMLHPRSGFPRRAELDMAGIATALSLRAAYGPQGRALSAPDRYVDGRYLAEAQRG</sequence>
<dbReference type="RefSeq" id="WP_175533818.1">
    <property type="nucleotide sequence ID" value="NZ_FOSQ01000002.1"/>
</dbReference>
<proteinExistence type="inferred from homology"/>
<dbReference type="STRING" id="1123062.SAMN02745775_102286"/>
<dbReference type="PANTHER" id="PTHR30024">
    <property type="entry name" value="ALIPHATIC SULFONATES-BINDING PROTEIN-RELATED"/>
    <property type="match status" value="1"/>
</dbReference>
<dbReference type="SMART" id="SM00062">
    <property type="entry name" value="PBPb"/>
    <property type="match status" value="1"/>
</dbReference>
<comment type="subcellular location">
    <subcellularLocation>
        <location evidence="1">Periplasm</location>
    </subcellularLocation>
</comment>
<protein>
    <submittedName>
        <fullName evidence="6">ABC-type nitrate/sulfonate/bicarbonate transport system, substrate-binding protein</fullName>
    </submittedName>
</protein>
<accession>A0A1I3Z8F2</accession>
<name>A0A1I3Z8F2_9PROT</name>
<dbReference type="InterPro" id="IPR001638">
    <property type="entry name" value="Solute-binding_3/MltF_N"/>
</dbReference>
<evidence type="ECO:0000256" key="2">
    <source>
        <dbReference type="ARBA" id="ARBA00010742"/>
    </source>
</evidence>
<evidence type="ECO:0000256" key="4">
    <source>
        <dbReference type="SAM" id="SignalP"/>
    </source>
</evidence>
<comment type="similarity">
    <text evidence="2">Belongs to the bacterial solute-binding protein SsuA/TauA family.</text>
</comment>
<evidence type="ECO:0000256" key="3">
    <source>
        <dbReference type="ARBA" id="ARBA00022729"/>
    </source>
</evidence>
<feature type="chain" id="PRO_5011767789" evidence="4">
    <location>
        <begin position="24"/>
        <end position="332"/>
    </location>
</feature>
<dbReference type="AlphaFoldDB" id="A0A1I3Z8F2"/>
<keyword evidence="7" id="KW-1185">Reference proteome</keyword>
<evidence type="ECO:0000259" key="5">
    <source>
        <dbReference type="SMART" id="SM00062"/>
    </source>
</evidence>
<dbReference type="Pfam" id="PF13379">
    <property type="entry name" value="NMT1_2"/>
    <property type="match status" value="1"/>
</dbReference>
<feature type="signal peptide" evidence="4">
    <location>
        <begin position="1"/>
        <end position="23"/>
    </location>
</feature>
<feature type="domain" description="Solute-binding protein family 3/N-terminal" evidence="5">
    <location>
        <begin position="26"/>
        <end position="250"/>
    </location>
</feature>